<dbReference type="PROSITE" id="PS50048">
    <property type="entry name" value="ZN2_CY6_FUNGAL_2"/>
    <property type="match status" value="1"/>
</dbReference>
<dbReference type="GO" id="GO:0006351">
    <property type="term" value="P:DNA-templated transcription"/>
    <property type="evidence" value="ECO:0007669"/>
    <property type="project" value="InterPro"/>
</dbReference>
<keyword evidence="11" id="KW-1185">Reference proteome</keyword>
<feature type="domain" description="Zn(2)-C6 fungal-type" evidence="9">
    <location>
        <begin position="59"/>
        <end position="92"/>
    </location>
</feature>
<evidence type="ECO:0000259" key="9">
    <source>
        <dbReference type="PROSITE" id="PS50048"/>
    </source>
</evidence>
<dbReference type="GO" id="GO:0000981">
    <property type="term" value="F:DNA-binding transcription factor activity, RNA polymerase II-specific"/>
    <property type="evidence" value="ECO:0007669"/>
    <property type="project" value="InterPro"/>
</dbReference>
<feature type="region of interest" description="Disordered" evidence="8">
    <location>
        <begin position="166"/>
        <end position="205"/>
    </location>
</feature>
<protein>
    <submittedName>
        <fullName evidence="10">C6 finger domain-containing protein</fullName>
    </submittedName>
</protein>
<dbReference type="GeneID" id="28853772"/>
<dbReference type="Gene3D" id="4.10.240.10">
    <property type="entry name" value="Zn(2)-C6 fungal-type DNA-binding domain"/>
    <property type="match status" value="1"/>
</dbReference>
<evidence type="ECO:0000256" key="8">
    <source>
        <dbReference type="SAM" id="MobiDB-lite"/>
    </source>
</evidence>
<feature type="compositionally biased region" description="Polar residues" evidence="8">
    <location>
        <begin position="190"/>
        <end position="205"/>
    </location>
</feature>
<evidence type="ECO:0000313" key="10">
    <source>
        <dbReference type="EMBL" id="OAQ58322.1"/>
    </source>
</evidence>
<proteinExistence type="predicted"/>
<keyword evidence="3" id="KW-0862">Zinc</keyword>
<dbReference type="SMART" id="SM00066">
    <property type="entry name" value="GAL4"/>
    <property type="match status" value="1"/>
</dbReference>
<dbReference type="GO" id="GO:0005634">
    <property type="term" value="C:nucleus"/>
    <property type="evidence" value="ECO:0007669"/>
    <property type="project" value="UniProtKB-SubCell"/>
</dbReference>
<dbReference type="RefSeq" id="XP_018136499.1">
    <property type="nucleotide sequence ID" value="XM_018289778.1"/>
</dbReference>
<evidence type="ECO:0000256" key="7">
    <source>
        <dbReference type="ARBA" id="ARBA00023242"/>
    </source>
</evidence>
<evidence type="ECO:0000256" key="6">
    <source>
        <dbReference type="ARBA" id="ARBA00023163"/>
    </source>
</evidence>
<evidence type="ECO:0000256" key="2">
    <source>
        <dbReference type="ARBA" id="ARBA00022723"/>
    </source>
</evidence>
<dbReference type="InterPro" id="IPR001138">
    <property type="entry name" value="Zn2Cys6_DnaBD"/>
</dbReference>
<name>A0A179EYT7_METCM</name>
<keyword evidence="5" id="KW-0238">DNA-binding</keyword>
<reference evidence="10 11" key="1">
    <citation type="journal article" date="2016" name="PLoS Pathog.">
        <title>Biosynthesis of antibiotic leucinostatins in bio-control fungus Purpureocillium lilacinum and their inhibition on phytophthora revealed by genome mining.</title>
        <authorList>
            <person name="Wang G."/>
            <person name="Liu Z."/>
            <person name="Lin R."/>
            <person name="Li E."/>
            <person name="Mao Z."/>
            <person name="Ling J."/>
            <person name="Yang Y."/>
            <person name="Yin W.B."/>
            <person name="Xie B."/>
        </authorList>
    </citation>
    <scope>NUCLEOTIDE SEQUENCE [LARGE SCALE GENOMIC DNA]</scope>
    <source>
        <strain evidence="10">170</strain>
    </source>
</reference>
<accession>A0A179EYT7</accession>
<dbReference type="InterPro" id="IPR007219">
    <property type="entry name" value="XnlR_reg_dom"/>
</dbReference>
<keyword evidence="6" id="KW-0804">Transcription</keyword>
<dbReference type="CDD" id="cd12148">
    <property type="entry name" value="fungal_TF_MHR"/>
    <property type="match status" value="1"/>
</dbReference>
<dbReference type="InterPro" id="IPR051615">
    <property type="entry name" value="Transcr_Regulatory_Elem"/>
</dbReference>
<comment type="subcellular location">
    <subcellularLocation>
        <location evidence="1">Nucleus</location>
    </subcellularLocation>
</comment>
<evidence type="ECO:0000256" key="1">
    <source>
        <dbReference type="ARBA" id="ARBA00004123"/>
    </source>
</evidence>
<dbReference type="STRING" id="1380566.A0A179EYT7"/>
<feature type="region of interest" description="Disordered" evidence="8">
    <location>
        <begin position="807"/>
        <end position="845"/>
    </location>
</feature>
<dbReference type="Pfam" id="PF00172">
    <property type="entry name" value="Zn_clus"/>
    <property type="match status" value="1"/>
</dbReference>
<dbReference type="PANTHER" id="PTHR31313">
    <property type="entry name" value="TY1 ENHANCER ACTIVATOR"/>
    <property type="match status" value="1"/>
</dbReference>
<dbReference type="CDD" id="cd00067">
    <property type="entry name" value="GAL4"/>
    <property type="match status" value="1"/>
</dbReference>
<evidence type="ECO:0000256" key="3">
    <source>
        <dbReference type="ARBA" id="ARBA00022833"/>
    </source>
</evidence>
<dbReference type="SMART" id="SM00906">
    <property type="entry name" value="Fungal_trans"/>
    <property type="match status" value="1"/>
</dbReference>
<keyword evidence="4" id="KW-0805">Transcription regulation</keyword>
<dbReference type="PROSITE" id="PS00463">
    <property type="entry name" value="ZN2_CY6_FUNGAL_1"/>
    <property type="match status" value="1"/>
</dbReference>
<dbReference type="GO" id="GO:0008270">
    <property type="term" value="F:zinc ion binding"/>
    <property type="evidence" value="ECO:0007669"/>
    <property type="project" value="InterPro"/>
</dbReference>
<dbReference type="Proteomes" id="UP000078397">
    <property type="component" value="Unassembled WGS sequence"/>
</dbReference>
<dbReference type="KEGG" id="pchm:VFPPC_11658"/>
<evidence type="ECO:0000313" key="11">
    <source>
        <dbReference type="Proteomes" id="UP000078397"/>
    </source>
</evidence>
<organism evidence="10 11">
    <name type="scientific">Pochonia chlamydosporia 170</name>
    <dbReference type="NCBI Taxonomy" id="1380566"/>
    <lineage>
        <taxon>Eukaryota</taxon>
        <taxon>Fungi</taxon>
        <taxon>Dikarya</taxon>
        <taxon>Ascomycota</taxon>
        <taxon>Pezizomycotina</taxon>
        <taxon>Sordariomycetes</taxon>
        <taxon>Hypocreomycetidae</taxon>
        <taxon>Hypocreales</taxon>
        <taxon>Clavicipitaceae</taxon>
        <taxon>Pochonia</taxon>
    </lineage>
</organism>
<feature type="compositionally biased region" description="Polar residues" evidence="8">
    <location>
        <begin position="823"/>
        <end position="845"/>
    </location>
</feature>
<evidence type="ECO:0000256" key="4">
    <source>
        <dbReference type="ARBA" id="ARBA00023015"/>
    </source>
</evidence>
<dbReference type="EMBL" id="LSBJ02000027">
    <property type="protein sequence ID" value="OAQ58322.1"/>
    <property type="molecule type" value="Genomic_DNA"/>
</dbReference>
<keyword evidence="7" id="KW-0539">Nucleus</keyword>
<evidence type="ECO:0000256" key="5">
    <source>
        <dbReference type="ARBA" id="ARBA00023125"/>
    </source>
</evidence>
<keyword evidence="2" id="KW-0479">Metal-binding</keyword>
<sequence length="884" mass="99186">MATDPSVRRILPQDAQNAQAAQMSSFQFSPQQFPQRETQKNYVFVDEHNRHKRLKVMRACEGCRKRKIKCDAATTNTWPCSACIRLKLHCVRPNGYEGSDTGTSYDAILDPSSQFQQIGMPGQPSQDSSKSMTELYQGSFDRDQAAFHQVSFDATPGQQNLHYTTVPPSGVLDPAYTGPNAFPTPPMHQAQRQESSPEAQSVDSYQQQDLADLLGGLKVNELGTAPYLRNKASFRREEQPAVEDDDDYGSILPNVTAIPGHKIRIPPALMPDESTALHHFDLYFRHVHPYVPVLDKVAFYQQWNTSRESISPLILEILFAIGGRLAEEPAMGQQWLALASRHADSFMDVPRLSTLQALLMMLKAREAAPKRGYFYRSWMLVVQCVQMGKDLGLDEHYEDHQAGIPCEFTVAECRLRTRIWQTIFVCETMVGTPQGRHDLTVNYESVDFDAPRPIPGGDDGEYHVSRNFTYLARIVRNIRKMSLIYARLRRTKDWGVNPEFQQLEQAISAYLSELPADMVISYPPDSSPPYLPSSFLGNLHAYYYLLQILYHRPVLSFLDPTVNEAQWKHHMMICYNSAKALCRLQEATLKQFGLVDIQSMQRGFSFTLYAGLSCIVIHLVAIVSPDPDLNTDAREYFQRHMRLMETVMEAWPMPDLQKQVDAIREAFSADIRRPFVLKPSFPYGSPHPSNQSSPPRANMAYQASAHRTGSMDQQLDPSSQHVSYISHPITPPISVGPMDSRSDSPAVQSLVMMPQDGPAADMHHTMGLTSNPPTWNPARIFEHWNTSFGTPSQAGSLLGSATRATSLNVSTPGAPDPNALADQASNHSLSPGAQQMAQQQYPTTTSMPNFITPAMWQESVASVYEGGLKRAWDYDGGMANMKRR</sequence>
<dbReference type="SUPFAM" id="SSF57701">
    <property type="entry name" value="Zn2/Cys6 DNA-binding domain"/>
    <property type="match status" value="1"/>
</dbReference>
<dbReference type="AlphaFoldDB" id="A0A179EYT7"/>
<dbReference type="OrthoDB" id="2283631at2759"/>
<gene>
    <name evidence="10" type="ORF">VFPPC_11658</name>
</gene>
<dbReference type="GO" id="GO:0003677">
    <property type="term" value="F:DNA binding"/>
    <property type="evidence" value="ECO:0007669"/>
    <property type="project" value="UniProtKB-KW"/>
</dbReference>
<dbReference type="PANTHER" id="PTHR31313:SF79">
    <property type="entry name" value="C6 FINGER DOMAIN-CONTAINING PROTEIN"/>
    <property type="match status" value="1"/>
</dbReference>
<dbReference type="InterPro" id="IPR036864">
    <property type="entry name" value="Zn2-C6_fun-type_DNA-bd_sf"/>
</dbReference>
<dbReference type="Pfam" id="PF04082">
    <property type="entry name" value="Fungal_trans"/>
    <property type="match status" value="1"/>
</dbReference>
<comment type="caution">
    <text evidence="10">The sequence shown here is derived from an EMBL/GenBank/DDBJ whole genome shotgun (WGS) entry which is preliminary data.</text>
</comment>